<dbReference type="Pfam" id="PF25954">
    <property type="entry name" value="Beta-barrel_RND_2"/>
    <property type="match status" value="1"/>
</dbReference>
<reference evidence="5 6" key="1">
    <citation type="submission" date="2020-08" db="EMBL/GenBank/DDBJ databases">
        <title>Functional genomics of gut bacteria from endangered species of beetles.</title>
        <authorList>
            <person name="Carlos-Shanley C."/>
        </authorList>
    </citation>
    <scope>NUCLEOTIDE SEQUENCE [LARGE SCALE GENOMIC DNA]</scope>
    <source>
        <strain evidence="5 6">S00202</strain>
    </source>
</reference>
<evidence type="ECO:0000313" key="5">
    <source>
        <dbReference type="EMBL" id="MBB6341961.1"/>
    </source>
</evidence>
<gene>
    <name evidence="5" type="ORF">HNP49_002129</name>
</gene>
<keyword evidence="6" id="KW-1185">Reference proteome</keyword>
<feature type="domain" description="CusB-like beta-barrel" evidence="4">
    <location>
        <begin position="209"/>
        <end position="276"/>
    </location>
</feature>
<dbReference type="SUPFAM" id="SSF111369">
    <property type="entry name" value="HlyD-like secretion proteins"/>
    <property type="match status" value="1"/>
</dbReference>
<comment type="similarity">
    <text evidence="1">Belongs to the membrane fusion protein (MFP) (TC 8.A.1) family.</text>
</comment>
<dbReference type="Gene3D" id="2.40.50.100">
    <property type="match status" value="1"/>
</dbReference>
<dbReference type="Gene3D" id="2.40.30.170">
    <property type="match status" value="1"/>
</dbReference>
<feature type="domain" description="Multidrug resistance protein MdtA-like barrel-sandwich hybrid" evidence="3">
    <location>
        <begin position="75"/>
        <end position="202"/>
    </location>
</feature>
<evidence type="ECO:0000313" key="6">
    <source>
        <dbReference type="Proteomes" id="UP000557193"/>
    </source>
</evidence>
<evidence type="ECO:0000256" key="1">
    <source>
        <dbReference type="ARBA" id="ARBA00009477"/>
    </source>
</evidence>
<proteinExistence type="inferred from homology"/>
<evidence type="ECO:0000259" key="4">
    <source>
        <dbReference type="Pfam" id="PF25954"/>
    </source>
</evidence>
<dbReference type="Gene3D" id="1.10.287.470">
    <property type="entry name" value="Helix hairpin bin"/>
    <property type="match status" value="1"/>
</dbReference>
<dbReference type="InterPro" id="IPR058625">
    <property type="entry name" value="MdtA-like_BSH"/>
</dbReference>
<dbReference type="PANTHER" id="PTHR30469:SF29">
    <property type="entry name" value="BLR2860 PROTEIN"/>
    <property type="match status" value="1"/>
</dbReference>
<dbReference type="Proteomes" id="UP000557193">
    <property type="component" value="Unassembled WGS sequence"/>
</dbReference>
<dbReference type="InterPro" id="IPR006143">
    <property type="entry name" value="RND_pump_MFP"/>
</dbReference>
<organism evidence="5 6">
    <name type="scientific">Pseudomonas fluvialis</name>
    <dbReference type="NCBI Taxonomy" id="1793966"/>
    <lineage>
        <taxon>Bacteria</taxon>
        <taxon>Pseudomonadati</taxon>
        <taxon>Pseudomonadota</taxon>
        <taxon>Gammaproteobacteria</taxon>
        <taxon>Pseudomonadales</taxon>
        <taxon>Pseudomonadaceae</taxon>
        <taxon>Pseudomonas</taxon>
    </lineage>
</organism>
<dbReference type="Pfam" id="PF25917">
    <property type="entry name" value="BSH_RND"/>
    <property type="match status" value="1"/>
</dbReference>
<dbReference type="GO" id="GO:0015562">
    <property type="term" value="F:efflux transmembrane transporter activity"/>
    <property type="evidence" value="ECO:0007669"/>
    <property type="project" value="TreeGrafter"/>
</dbReference>
<name>A0A7X0EUW2_9PSED</name>
<dbReference type="NCBIfam" id="TIGR01730">
    <property type="entry name" value="RND_mfp"/>
    <property type="match status" value="1"/>
</dbReference>
<dbReference type="GO" id="GO:1990281">
    <property type="term" value="C:efflux pump complex"/>
    <property type="evidence" value="ECO:0007669"/>
    <property type="project" value="TreeGrafter"/>
</dbReference>
<dbReference type="EMBL" id="JACHLL010000003">
    <property type="protein sequence ID" value="MBB6341961.1"/>
    <property type="molecule type" value="Genomic_DNA"/>
</dbReference>
<dbReference type="AlphaFoldDB" id="A0A7X0EUW2"/>
<accession>A0A7X0EUW2</accession>
<dbReference type="PANTHER" id="PTHR30469">
    <property type="entry name" value="MULTIDRUG RESISTANCE PROTEIN MDTA"/>
    <property type="match status" value="1"/>
</dbReference>
<evidence type="ECO:0000256" key="2">
    <source>
        <dbReference type="ARBA" id="ARBA00023054"/>
    </source>
</evidence>
<sequence length="361" mass="39324">MLRAFFQRPWLLAIVLSVALLLWLVTGSWFKASEQAPADQPPAQQDALAQVQFEWREAKPMQRQHLVQGQLEAWRRVDLRAQINASVVALDRDKGSNVSAGDVLLTLSGDSRPAELARDEADVRQQEAAAAAARRLYGQKLLSNNDLLKVESELASARARLDATRLALSRTRIRAPFDGVYDERRVELGDYVEPGQSLLSVVEIGRLKVSAQIPQQDVARLAIGQPVRVQLLDGAQLDGTLHFIAAAAEPGTRSFRIEVAVDNPERLRLAGASATLLIDTGEALAHAVSPALLSLDKDGRPGVKWLNEQQVVQFTPVQLISVSNQTAWVAGLPKRVALITAGQGFVEAGQQVVAREAGRVN</sequence>
<keyword evidence="2" id="KW-0175">Coiled coil</keyword>
<protein>
    <submittedName>
        <fullName evidence="5">Multidrug efflux system membrane fusion protein</fullName>
    </submittedName>
</protein>
<dbReference type="RefSeq" id="WP_184683097.1">
    <property type="nucleotide sequence ID" value="NZ_JACHLL010000003.1"/>
</dbReference>
<dbReference type="InterPro" id="IPR058792">
    <property type="entry name" value="Beta-barrel_RND_2"/>
</dbReference>
<comment type="caution">
    <text evidence="5">The sequence shown here is derived from an EMBL/GenBank/DDBJ whole genome shotgun (WGS) entry which is preliminary data.</text>
</comment>
<evidence type="ECO:0000259" key="3">
    <source>
        <dbReference type="Pfam" id="PF25917"/>
    </source>
</evidence>